<sequence length="94" mass="10510">MKNAHRSYKYSGKQQGKTFGEVLKATWKLAKLQAIFTQEAVKARTDKFLTESNEAIRRAAKSTPSKAYNDLSIPSSAYYNPNSTGRYGAHYVGD</sequence>
<name>A0A8S5SJB7_9CAUD</name>
<evidence type="ECO:0000313" key="1">
    <source>
        <dbReference type="EMBL" id="DAF51113.1"/>
    </source>
</evidence>
<protein>
    <submittedName>
        <fullName evidence="1">Uncharacterized protein</fullName>
    </submittedName>
</protein>
<accession>A0A8S5SJB7</accession>
<dbReference type="EMBL" id="BK032610">
    <property type="protein sequence ID" value="DAF51113.1"/>
    <property type="molecule type" value="Genomic_DNA"/>
</dbReference>
<organism evidence="1">
    <name type="scientific">Siphoviridae sp. ct4Uy2</name>
    <dbReference type="NCBI Taxonomy" id="2827777"/>
    <lineage>
        <taxon>Viruses</taxon>
        <taxon>Duplodnaviria</taxon>
        <taxon>Heunggongvirae</taxon>
        <taxon>Uroviricota</taxon>
        <taxon>Caudoviricetes</taxon>
    </lineage>
</organism>
<proteinExistence type="predicted"/>
<reference evidence="1" key="1">
    <citation type="journal article" date="2021" name="Proc. Natl. Acad. Sci. U.S.A.">
        <title>A Catalog of Tens of Thousands of Viruses from Human Metagenomes Reveals Hidden Associations with Chronic Diseases.</title>
        <authorList>
            <person name="Tisza M.J."/>
            <person name="Buck C.B."/>
        </authorList>
    </citation>
    <scope>NUCLEOTIDE SEQUENCE</scope>
    <source>
        <strain evidence="1">Ct4Uy2</strain>
    </source>
</reference>